<dbReference type="Gene3D" id="2.60.130.10">
    <property type="entry name" value="Aromatic compound dioxygenase"/>
    <property type="match status" value="1"/>
</dbReference>
<accession>A0A117RFL6</accession>
<dbReference type="PANTHER" id="PTHR33711:SF7">
    <property type="entry name" value="INTRADIOL RING-CLEAVAGE DIOXYGENASES DOMAIN-CONTAINING PROTEIN-RELATED"/>
    <property type="match status" value="1"/>
</dbReference>
<dbReference type="InterPro" id="IPR050770">
    <property type="entry name" value="Intradiol_RC_Dioxygenase"/>
</dbReference>
<dbReference type="InterPro" id="IPR015889">
    <property type="entry name" value="Intradiol_dOase_core"/>
</dbReference>
<proteinExistence type="predicted"/>
<protein>
    <recommendedName>
        <fullName evidence="2">Catechol dioxygenase N-terminal domain-containing protein</fullName>
    </recommendedName>
</protein>
<organism evidence="3 4">
    <name type="scientific">Streptomyces griseoruber</name>
    <dbReference type="NCBI Taxonomy" id="1943"/>
    <lineage>
        <taxon>Bacteria</taxon>
        <taxon>Bacillati</taxon>
        <taxon>Actinomycetota</taxon>
        <taxon>Actinomycetes</taxon>
        <taxon>Kitasatosporales</taxon>
        <taxon>Streptomycetaceae</taxon>
        <taxon>Streptomyces</taxon>
    </lineage>
</organism>
<feature type="region of interest" description="Disordered" evidence="1">
    <location>
        <begin position="48"/>
        <end position="85"/>
    </location>
</feature>
<dbReference type="Pfam" id="PF04444">
    <property type="entry name" value="Dioxygenase_N"/>
    <property type="match status" value="1"/>
</dbReference>
<dbReference type="STRING" id="1943.AQJ64_04090"/>
<feature type="domain" description="Catechol dioxygenase N-terminal" evidence="2">
    <location>
        <begin position="2"/>
        <end position="52"/>
    </location>
</feature>
<dbReference type="GO" id="GO:0009712">
    <property type="term" value="P:catechol-containing compound metabolic process"/>
    <property type="evidence" value="ECO:0007669"/>
    <property type="project" value="InterPro"/>
</dbReference>
<dbReference type="SUPFAM" id="SSF49482">
    <property type="entry name" value="Aromatic compound dioxygenase"/>
    <property type="match status" value="1"/>
</dbReference>
<evidence type="ECO:0000259" key="2">
    <source>
        <dbReference type="Pfam" id="PF04444"/>
    </source>
</evidence>
<dbReference type="GO" id="GO:0005506">
    <property type="term" value="F:iron ion binding"/>
    <property type="evidence" value="ECO:0007669"/>
    <property type="project" value="InterPro"/>
</dbReference>
<keyword evidence="4" id="KW-1185">Reference proteome</keyword>
<dbReference type="GO" id="GO:0018576">
    <property type="term" value="F:catechol 1,2-dioxygenase activity"/>
    <property type="evidence" value="ECO:0007669"/>
    <property type="project" value="InterPro"/>
</dbReference>
<dbReference type="InterPro" id="IPR007535">
    <property type="entry name" value="Catechol_dOase_N"/>
</dbReference>
<comment type="caution">
    <text evidence="3">The sequence shown here is derived from an EMBL/GenBank/DDBJ whole genome shotgun (WGS) entry which is preliminary data.</text>
</comment>
<name>A0A117RFL6_9ACTN</name>
<evidence type="ECO:0000256" key="1">
    <source>
        <dbReference type="SAM" id="MobiDB-lite"/>
    </source>
</evidence>
<gene>
    <name evidence="3" type="ORF">AQJ64_04090</name>
</gene>
<evidence type="ECO:0000313" key="3">
    <source>
        <dbReference type="EMBL" id="KUN88126.1"/>
    </source>
</evidence>
<dbReference type="EMBL" id="LMWW01000006">
    <property type="protein sequence ID" value="KUN88126.1"/>
    <property type="molecule type" value="Genomic_DNA"/>
</dbReference>
<evidence type="ECO:0000313" key="4">
    <source>
        <dbReference type="Proteomes" id="UP000052982"/>
    </source>
</evidence>
<feature type="compositionally biased region" description="Basic and acidic residues" evidence="1">
    <location>
        <begin position="67"/>
        <end position="85"/>
    </location>
</feature>
<reference evidence="3 4" key="1">
    <citation type="submission" date="2015-10" db="EMBL/GenBank/DDBJ databases">
        <title>Draft genome sequence of Streptomyces griseoruber DSM 40281, type strain for the species Streptomyces griseoruber.</title>
        <authorList>
            <person name="Ruckert C."/>
            <person name="Winkler A."/>
            <person name="Kalinowski J."/>
            <person name="Kampfer P."/>
            <person name="Glaeser S."/>
        </authorList>
    </citation>
    <scope>NUCLEOTIDE SEQUENCE [LARGE SCALE GENOMIC DNA]</scope>
    <source>
        <strain evidence="3 4">DSM 40281</strain>
    </source>
</reference>
<sequence>MRDIEPTIQEWEAAIGFLTAVGQKGDDTRQEFVRLSDILGASLLVETSNGAEEGTESTVLGPFHMTESPRRERGDSIDLLGTDRP</sequence>
<dbReference type="PANTHER" id="PTHR33711">
    <property type="entry name" value="DIOXYGENASE, PUTATIVE (AFU_ORTHOLOGUE AFUA_2G02910)-RELATED"/>
    <property type="match status" value="1"/>
</dbReference>
<dbReference type="AlphaFoldDB" id="A0A117RFL6"/>
<dbReference type="Proteomes" id="UP000052982">
    <property type="component" value="Unassembled WGS sequence"/>
</dbReference>